<feature type="chain" id="PRO_5044713855" description="Pectinesterase inhibitor domain-containing protein" evidence="4">
    <location>
        <begin position="29"/>
        <end position="177"/>
    </location>
</feature>
<dbReference type="EMBL" id="CAMGYJ010000011">
    <property type="protein sequence ID" value="CAI0626495.1"/>
    <property type="molecule type" value="Genomic_DNA"/>
</dbReference>
<dbReference type="Gene3D" id="1.20.140.40">
    <property type="entry name" value="Invertase/pectin methylesterase inhibitor family protein"/>
    <property type="match status" value="1"/>
</dbReference>
<dbReference type="Proteomes" id="UP001154282">
    <property type="component" value="Unassembled WGS sequence"/>
</dbReference>
<evidence type="ECO:0000259" key="5">
    <source>
        <dbReference type="SMART" id="SM00856"/>
    </source>
</evidence>
<dbReference type="CDD" id="cd15796">
    <property type="entry name" value="CIF_like"/>
    <property type="match status" value="1"/>
</dbReference>
<dbReference type="Pfam" id="PF04043">
    <property type="entry name" value="PMEI"/>
    <property type="match status" value="1"/>
</dbReference>
<dbReference type="InterPro" id="IPR052421">
    <property type="entry name" value="PCW_Enzyme_Inhibitor"/>
</dbReference>
<dbReference type="GO" id="GO:0004857">
    <property type="term" value="F:enzyme inhibitor activity"/>
    <property type="evidence" value="ECO:0007669"/>
    <property type="project" value="InterPro"/>
</dbReference>
<dbReference type="PANTHER" id="PTHR36710:SF18">
    <property type="entry name" value="PECTINESTERASE INHIBITOR 5-RELATED"/>
    <property type="match status" value="1"/>
</dbReference>
<reference evidence="6" key="1">
    <citation type="submission" date="2022-08" db="EMBL/GenBank/DDBJ databases">
        <authorList>
            <person name="Gutierrez-Valencia J."/>
        </authorList>
    </citation>
    <scope>NUCLEOTIDE SEQUENCE</scope>
</reference>
<proteinExistence type="inferred from homology"/>
<comment type="similarity">
    <text evidence="3">Belongs to the PMEI family.</text>
</comment>
<accession>A0AAV0RZ80</accession>
<keyword evidence="2" id="KW-1015">Disulfide bond</keyword>
<dbReference type="InterPro" id="IPR006501">
    <property type="entry name" value="Pectinesterase_inhib_dom"/>
</dbReference>
<protein>
    <recommendedName>
        <fullName evidence="5">Pectinesterase inhibitor domain-containing protein</fullName>
    </recommendedName>
</protein>
<evidence type="ECO:0000313" key="6">
    <source>
        <dbReference type="EMBL" id="CAI0626189.1"/>
    </source>
</evidence>
<keyword evidence="8" id="KW-1185">Reference proteome</keyword>
<dbReference type="SMART" id="SM00856">
    <property type="entry name" value="PMEI"/>
    <property type="match status" value="1"/>
</dbReference>
<feature type="signal peptide" evidence="4">
    <location>
        <begin position="1"/>
        <end position="28"/>
    </location>
</feature>
<dbReference type="InterPro" id="IPR034087">
    <property type="entry name" value="C/VIF1"/>
</dbReference>
<evidence type="ECO:0000313" key="7">
    <source>
        <dbReference type="EMBL" id="CAI0626495.1"/>
    </source>
</evidence>
<evidence type="ECO:0000256" key="2">
    <source>
        <dbReference type="ARBA" id="ARBA00023157"/>
    </source>
</evidence>
<feature type="domain" description="Pectinesterase inhibitor" evidence="5">
    <location>
        <begin position="29"/>
        <end position="172"/>
    </location>
</feature>
<evidence type="ECO:0000256" key="3">
    <source>
        <dbReference type="ARBA" id="ARBA00038471"/>
    </source>
</evidence>
<dbReference type="SUPFAM" id="SSF101148">
    <property type="entry name" value="Plant invertase/pectin methylesterase inhibitor"/>
    <property type="match status" value="1"/>
</dbReference>
<evidence type="ECO:0000256" key="4">
    <source>
        <dbReference type="SAM" id="SignalP"/>
    </source>
</evidence>
<gene>
    <name evidence="6" type="ORF">LITE_LOCUS50750</name>
    <name evidence="7" type="ORF">LITE_LOCUS50880</name>
</gene>
<dbReference type="NCBIfam" id="TIGR01614">
    <property type="entry name" value="PME_inhib"/>
    <property type="match status" value="1"/>
</dbReference>
<dbReference type="EMBL" id="CAMGYJ010000011">
    <property type="protein sequence ID" value="CAI0626189.1"/>
    <property type="molecule type" value="Genomic_DNA"/>
</dbReference>
<comment type="caution">
    <text evidence="6">The sequence shown here is derived from an EMBL/GenBank/DDBJ whole genome shotgun (WGS) entry which is preliminary data.</text>
</comment>
<evidence type="ECO:0000256" key="1">
    <source>
        <dbReference type="ARBA" id="ARBA00022729"/>
    </source>
</evidence>
<sequence length="177" mass="18750">MKNSTSISSYICALLISLPLLFISAATAVPSTLLVQTCNKTDDDALCLSSLSSDPRSAAAGDVKTLALIEIDAITAKTNVTLDIVGKLLANVTDPYLYRCYGLCVDTFKGILENRIPQGIAALNSKNYAEAKEQVGDVQSDVELCLEQLADKEPFTGGAQLMSRLAGVAIGIINLLH</sequence>
<dbReference type="InterPro" id="IPR035513">
    <property type="entry name" value="Invertase/methylesterase_inhib"/>
</dbReference>
<name>A0AAV0RZ80_9ROSI</name>
<organism evidence="6 8">
    <name type="scientific">Linum tenue</name>
    <dbReference type="NCBI Taxonomy" id="586396"/>
    <lineage>
        <taxon>Eukaryota</taxon>
        <taxon>Viridiplantae</taxon>
        <taxon>Streptophyta</taxon>
        <taxon>Embryophyta</taxon>
        <taxon>Tracheophyta</taxon>
        <taxon>Spermatophyta</taxon>
        <taxon>Magnoliopsida</taxon>
        <taxon>eudicotyledons</taxon>
        <taxon>Gunneridae</taxon>
        <taxon>Pentapetalae</taxon>
        <taxon>rosids</taxon>
        <taxon>fabids</taxon>
        <taxon>Malpighiales</taxon>
        <taxon>Linaceae</taxon>
        <taxon>Linum</taxon>
    </lineage>
</organism>
<dbReference type="PANTHER" id="PTHR36710">
    <property type="entry name" value="PECTINESTERASE INHIBITOR-LIKE"/>
    <property type="match status" value="1"/>
</dbReference>
<keyword evidence="1 4" id="KW-0732">Signal</keyword>
<dbReference type="AlphaFoldDB" id="A0AAV0RZ80"/>
<evidence type="ECO:0000313" key="8">
    <source>
        <dbReference type="Proteomes" id="UP001154282"/>
    </source>
</evidence>